<protein>
    <submittedName>
        <fullName evidence="3">Zf-HC2 domain-containing protein</fullName>
    </submittedName>
</protein>
<gene>
    <name evidence="3" type="ORF">GX523_08385</name>
</gene>
<organism evidence="3 4">
    <name type="scientific">Desulfitobacterium dehalogenans</name>
    <dbReference type="NCBI Taxonomy" id="36854"/>
    <lineage>
        <taxon>Bacteria</taxon>
        <taxon>Bacillati</taxon>
        <taxon>Bacillota</taxon>
        <taxon>Clostridia</taxon>
        <taxon>Eubacteriales</taxon>
        <taxon>Desulfitobacteriaceae</taxon>
        <taxon>Desulfitobacterium</taxon>
    </lineage>
</organism>
<feature type="transmembrane region" description="Helical" evidence="1">
    <location>
        <begin position="73"/>
        <end position="96"/>
    </location>
</feature>
<dbReference type="Proteomes" id="UP000553059">
    <property type="component" value="Unassembled WGS sequence"/>
</dbReference>
<keyword evidence="1" id="KW-1133">Transmembrane helix</keyword>
<feature type="domain" description="Putative zinc-finger" evidence="2">
    <location>
        <begin position="6"/>
        <end position="39"/>
    </location>
</feature>
<sequence length="205" mass="23785">MKKINCNVIRDILPLYIENVVSADTKNFVEKHLSECESCKDELKILQTPIELAIDNDTRAFKNIKKKWNRKKLWVSIITTVIVTVLFISGLLLYHLELPVNYSETQIWTEEVTMQGGLKSFQVNILGPNIEMVEVPPQDFSAQSHSTLHYRVFRTTFLRNIFTSADRMVAVGVPEYWHEIDNFESTLVIEFADKSLIYRNGQLME</sequence>
<name>A0A7C6Z4D4_9FIRM</name>
<accession>A0A7C6Z4D4</accession>
<reference evidence="3 4" key="1">
    <citation type="journal article" date="2020" name="Biotechnol. Biofuels">
        <title>New insights from the biogas microbiome by comprehensive genome-resolved metagenomics of nearly 1600 species originating from multiple anaerobic digesters.</title>
        <authorList>
            <person name="Campanaro S."/>
            <person name="Treu L."/>
            <person name="Rodriguez-R L.M."/>
            <person name="Kovalovszki A."/>
            <person name="Ziels R.M."/>
            <person name="Maus I."/>
            <person name="Zhu X."/>
            <person name="Kougias P.G."/>
            <person name="Basile A."/>
            <person name="Luo G."/>
            <person name="Schluter A."/>
            <person name="Konstantinidis K.T."/>
            <person name="Angelidaki I."/>
        </authorList>
    </citation>
    <scope>NUCLEOTIDE SEQUENCE [LARGE SCALE GENOMIC DNA]</scope>
    <source>
        <strain evidence="3">AS05jafATM_4</strain>
    </source>
</reference>
<keyword evidence="1" id="KW-0812">Transmembrane</keyword>
<keyword evidence="1" id="KW-0472">Membrane</keyword>
<dbReference type="EMBL" id="DUTF01000191">
    <property type="protein sequence ID" value="HHY26746.1"/>
    <property type="molecule type" value="Genomic_DNA"/>
</dbReference>
<evidence type="ECO:0000256" key="1">
    <source>
        <dbReference type="SAM" id="Phobius"/>
    </source>
</evidence>
<proteinExistence type="predicted"/>
<dbReference type="Pfam" id="PF13490">
    <property type="entry name" value="zf-HC2"/>
    <property type="match status" value="1"/>
</dbReference>
<dbReference type="InterPro" id="IPR027383">
    <property type="entry name" value="Znf_put"/>
</dbReference>
<comment type="caution">
    <text evidence="3">The sequence shown here is derived from an EMBL/GenBank/DDBJ whole genome shotgun (WGS) entry which is preliminary data.</text>
</comment>
<evidence type="ECO:0000313" key="4">
    <source>
        <dbReference type="Proteomes" id="UP000553059"/>
    </source>
</evidence>
<evidence type="ECO:0000259" key="2">
    <source>
        <dbReference type="Pfam" id="PF13490"/>
    </source>
</evidence>
<evidence type="ECO:0000313" key="3">
    <source>
        <dbReference type="EMBL" id="HHY26746.1"/>
    </source>
</evidence>
<dbReference type="AlphaFoldDB" id="A0A7C6Z4D4"/>